<reference evidence="1" key="1">
    <citation type="submission" date="2022-01" db="EMBL/GenBank/DDBJ databases">
        <title>Collection of gut derived symbiotic bacterial strains cultured from healthy donors.</title>
        <authorList>
            <person name="Lin H."/>
            <person name="Kohout C."/>
            <person name="Waligurski E."/>
            <person name="Pamer E.G."/>
        </authorList>
    </citation>
    <scope>NUCLEOTIDE SEQUENCE</scope>
    <source>
        <strain evidence="1">DFI.7.46</strain>
    </source>
</reference>
<name>A0AAJ1BC01_9ACTO</name>
<gene>
    <name evidence="1" type="ORF">L0M99_05015</name>
</gene>
<sequence length="259" mass="28802">MLHGDVLMADLDVDQWRNAQRLLLRSAKGARRIVCLLEKGKVVKCRHTEGKEVVQAPTQVDDLQAAADALYAANRDQVDFVLVAERDEMDEYFAEYQNTWNADEDLDVYVCRSWSLLRGRYKSSIVTAPEPADETLGLQWKLGASHEDVVSAAEAFVSPESTVVLAVHDNNSLWTSLILRFDQDRKVISIGTADPSLMDIKGDRTAVTERLVSFANGREGDVKLVVSCTREAAEQFLATKDKAAVISKLGDDFKVERIG</sequence>
<proteinExistence type="predicted"/>
<comment type="caution">
    <text evidence="1">The sequence shown here is derived from an EMBL/GenBank/DDBJ whole genome shotgun (WGS) entry which is preliminary data.</text>
</comment>
<dbReference type="Proteomes" id="UP001200537">
    <property type="component" value="Unassembled WGS sequence"/>
</dbReference>
<accession>A0AAJ1BC01</accession>
<dbReference type="RefSeq" id="WP_238127964.1">
    <property type="nucleotide sequence ID" value="NZ_JAGZYF010000007.1"/>
</dbReference>
<evidence type="ECO:0000313" key="1">
    <source>
        <dbReference type="EMBL" id="MCG4617851.1"/>
    </source>
</evidence>
<protein>
    <submittedName>
        <fullName evidence="1">Uncharacterized protein</fullName>
    </submittedName>
</protein>
<organism evidence="1 2">
    <name type="scientific">Varibaculum cambriense</name>
    <dbReference type="NCBI Taxonomy" id="184870"/>
    <lineage>
        <taxon>Bacteria</taxon>
        <taxon>Bacillati</taxon>
        <taxon>Actinomycetota</taxon>
        <taxon>Actinomycetes</taxon>
        <taxon>Actinomycetales</taxon>
        <taxon>Actinomycetaceae</taxon>
        <taxon>Varibaculum</taxon>
    </lineage>
</organism>
<evidence type="ECO:0000313" key="2">
    <source>
        <dbReference type="Proteomes" id="UP001200537"/>
    </source>
</evidence>
<dbReference type="AlphaFoldDB" id="A0AAJ1BC01"/>
<dbReference type="EMBL" id="JAKNHJ010000008">
    <property type="protein sequence ID" value="MCG4617851.1"/>
    <property type="molecule type" value="Genomic_DNA"/>
</dbReference>